<dbReference type="Gene3D" id="3.40.50.150">
    <property type="entry name" value="Vaccinia Virus protein VP39"/>
    <property type="match status" value="1"/>
</dbReference>
<sequence length="204" mass="22614">MGFFQNTAKPIGFGGKLMVKLMNIGHAKVAEWGFSHVNIPSSATVLDIGCGGGSNVASWIKRCPKGHITGLDHSPVSVAASQKYNQKAISENRCQIVEGDVSRLTFAENTFDAVSAFETVYFWPGLENCFQEVFRVLKKGGTFLIVNEVDGTNPKQDKWMNIVEGLKIYKESDLTKRLQKAGFSNIRAFHTDKHWLAILCEKTL</sequence>
<name>A0A2J8B544_9FIRM</name>
<evidence type="ECO:0000313" key="4">
    <source>
        <dbReference type="Proteomes" id="UP000236394"/>
    </source>
</evidence>
<dbReference type="RefSeq" id="WP_012993206.1">
    <property type="nucleotide sequence ID" value="NZ_NBZD01000001.1"/>
</dbReference>
<dbReference type="GO" id="GO:0016126">
    <property type="term" value="P:sterol biosynthetic process"/>
    <property type="evidence" value="ECO:0007669"/>
    <property type="project" value="TreeGrafter"/>
</dbReference>
<evidence type="ECO:0000313" key="3">
    <source>
        <dbReference type="EMBL" id="PNH19878.1"/>
    </source>
</evidence>
<dbReference type="GO" id="GO:0003838">
    <property type="term" value="F:sterol 24-C-methyltransferase activity"/>
    <property type="evidence" value="ECO:0007669"/>
    <property type="project" value="TreeGrafter"/>
</dbReference>
<dbReference type="PANTHER" id="PTHR44068:SF1">
    <property type="entry name" value="HYPOTHETICAL LOC100005854"/>
    <property type="match status" value="1"/>
</dbReference>
<dbReference type="AlphaFoldDB" id="A0A2J8B544"/>
<dbReference type="CDD" id="cd02440">
    <property type="entry name" value="AdoMet_MTases"/>
    <property type="match status" value="1"/>
</dbReference>
<organism evidence="3 4">
    <name type="scientific">Mageeibacillus indolicus</name>
    <dbReference type="NCBI Taxonomy" id="884684"/>
    <lineage>
        <taxon>Bacteria</taxon>
        <taxon>Bacillati</taxon>
        <taxon>Bacillota</taxon>
        <taxon>Clostridia</taxon>
        <taxon>Eubacteriales</taxon>
        <taxon>Oscillospiraceae</taxon>
        <taxon>Mageeibacillus</taxon>
    </lineage>
</organism>
<dbReference type="InterPro" id="IPR029063">
    <property type="entry name" value="SAM-dependent_MTases_sf"/>
</dbReference>
<feature type="domain" description="Methyltransferase type 11" evidence="2">
    <location>
        <begin position="46"/>
        <end position="145"/>
    </location>
</feature>
<protein>
    <submittedName>
        <fullName evidence="3">SAM-dependent methyltransferase</fullName>
    </submittedName>
</protein>
<dbReference type="OMA" id="QTHYFWP"/>
<dbReference type="InterPro" id="IPR050447">
    <property type="entry name" value="Erg6_SMT_methyltransf"/>
</dbReference>
<keyword evidence="3" id="KW-0489">Methyltransferase</keyword>
<dbReference type="Pfam" id="PF08241">
    <property type="entry name" value="Methyltransf_11"/>
    <property type="match status" value="1"/>
</dbReference>
<dbReference type="PANTHER" id="PTHR44068">
    <property type="entry name" value="ZGC:194242"/>
    <property type="match status" value="1"/>
</dbReference>
<dbReference type="Proteomes" id="UP000236394">
    <property type="component" value="Unassembled WGS sequence"/>
</dbReference>
<accession>A0A2J8B544</accession>
<keyword evidence="1 3" id="KW-0808">Transferase</keyword>
<gene>
    <name evidence="3" type="ORF">B7R76_03125</name>
</gene>
<evidence type="ECO:0000256" key="1">
    <source>
        <dbReference type="ARBA" id="ARBA00022679"/>
    </source>
</evidence>
<proteinExistence type="predicted"/>
<dbReference type="EMBL" id="NBZD01000001">
    <property type="protein sequence ID" value="PNH19878.1"/>
    <property type="molecule type" value="Genomic_DNA"/>
</dbReference>
<dbReference type="SUPFAM" id="SSF53335">
    <property type="entry name" value="S-adenosyl-L-methionine-dependent methyltransferases"/>
    <property type="match status" value="1"/>
</dbReference>
<comment type="caution">
    <text evidence="3">The sequence shown here is derived from an EMBL/GenBank/DDBJ whole genome shotgun (WGS) entry which is preliminary data.</text>
</comment>
<reference evidence="4" key="1">
    <citation type="submission" date="2017-04" db="EMBL/GenBank/DDBJ databases">
        <authorList>
            <person name="Bumgarner R.E."/>
            <person name="Fredricks D.N."/>
            <person name="Srinivasan S."/>
        </authorList>
    </citation>
    <scope>NUCLEOTIDE SEQUENCE [LARGE SCALE GENOMIC DNA]</scope>
    <source>
        <strain evidence="4">KA00405</strain>
    </source>
</reference>
<dbReference type="GO" id="GO:0032259">
    <property type="term" value="P:methylation"/>
    <property type="evidence" value="ECO:0007669"/>
    <property type="project" value="UniProtKB-KW"/>
</dbReference>
<evidence type="ECO:0000259" key="2">
    <source>
        <dbReference type="Pfam" id="PF08241"/>
    </source>
</evidence>
<dbReference type="InterPro" id="IPR013216">
    <property type="entry name" value="Methyltransf_11"/>
</dbReference>